<keyword evidence="3" id="KW-1185">Reference proteome</keyword>
<feature type="region of interest" description="Disordered" evidence="1">
    <location>
        <begin position="30"/>
        <end position="97"/>
    </location>
</feature>
<proteinExistence type="predicted"/>
<sequence length="112" mass="10629">MTPLGCSCTYMLCAQDGGGRGQVAGALNESSAAGAQATGGGRGGGRGKGGGKGGGGGPRDGGQQAKDTAPSSGVVESKGQQLFRKQQAAPKAAQGGASTANAFALLMEAGDE</sequence>
<evidence type="ECO:0000256" key="1">
    <source>
        <dbReference type="SAM" id="MobiDB-lite"/>
    </source>
</evidence>
<evidence type="ECO:0000313" key="2">
    <source>
        <dbReference type="EMBL" id="KAF5832501.1"/>
    </source>
</evidence>
<protein>
    <recommendedName>
        <fullName evidence="4">Encoded protein</fullName>
    </recommendedName>
</protein>
<accession>A0ABQ7GD21</accession>
<feature type="compositionally biased region" description="Gly residues" evidence="1">
    <location>
        <begin position="37"/>
        <end position="60"/>
    </location>
</feature>
<dbReference type="Proteomes" id="UP000815325">
    <property type="component" value="Unassembled WGS sequence"/>
</dbReference>
<dbReference type="EMBL" id="MU069868">
    <property type="protein sequence ID" value="KAF5832501.1"/>
    <property type="molecule type" value="Genomic_DNA"/>
</dbReference>
<organism evidence="2 3">
    <name type="scientific">Dunaliella salina</name>
    <name type="common">Green alga</name>
    <name type="synonym">Protococcus salinus</name>
    <dbReference type="NCBI Taxonomy" id="3046"/>
    <lineage>
        <taxon>Eukaryota</taxon>
        <taxon>Viridiplantae</taxon>
        <taxon>Chlorophyta</taxon>
        <taxon>core chlorophytes</taxon>
        <taxon>Chlorophyceae</taxon>
        <taxon>CS clade</taxon>
        <taxon>Chlamydomonadales</taxon>
        <taxon>Dunaliellaceae</taxon>
        <taxon>Dunaliella</taxon>
    </lineage>
</organism>
<comment type="caution">
    <text evidence="2">The sequence shown here is derived from an EMBL/GenBank/DDBJ whole genome shotgun (WGS) entry which is preliminary data.</text>
</comment>
<reference evidence="2" key="1">
    <citation type="submission" date="2017-08" db="EMBL/GenBank/DDBJ databases">
        <authorList>
            <person name="Polle J.E."/>
            <person name="Barry K."/>
            <person name="Cushman J."/>
            <person name="Schmutz J."/>
            <person name="Tran D."/>
            <person name="Hathwaick L.T."/>
            <person name="Yim W.C."/>
            <person name="Jenkins J."/>
            <person name="Mckie-Krisberg Z.M."/>
            <person name="Prochnik S."/>
            <person name="Lindquist E."/>
            <person name="Dockter R.B."/>
            <person name="Adam C."/>
            <person name="Molina H."/>
            <person name="Bunkerborg J."/>
            <person name="Jin E."/>
            <person name="Buchheim M."/>
            <person name="Magnuson J."/>
        </authorList>
    </citation>
    <scope>NUCLEOTIDE SEQUENCE</scope>
    <source>
        <strain evidence="2">CCAP 19/18</strain>
    </source>
</reference>
<evidence type="ECO:0000313" key="3">
    <source>
        <dbReference type="Proteomes" id="UP000815325"/>
    </source>
</evidence>
<feature type="compositionally biased region" description="Low complexity" evidence="1">
    <location>
        <begin position="85"/>
        <end position="97"/>
    </location>
</feature>
<name>A0ABQ7GD21_DUNSA</name>
<evidence type="ECO:0008006" key="4">
    <source>
        <dbReference type="Google" id="ProtNLM"/>
    </source>
</evidence>
<gene>
    <name evidence="2" type="ORF">DUNSADRAFT_11601</name>
</gene>